<dbReference type="EMBL" id="GL377652">
    <property type="protein sequence ID" value="EFJ10753.1"/>
    <property type="molecule type" value="Genomic_DNA"/>
</dbReference>
<reference evidence="1 2" key="1">
    <citation type="journal article" date="2011" name="Science">
        <title>The Selaginella genome identifies genetic changes associated with the evolution of vascular plants.</title>
        <authorList>
            <person name="Banks J.A."/>
            <person name="Nishiyama T."/>
            <person name="Hasebe M."/>
            <person name="Bowman J.L."/>
            <person name="Gribskov M."/>
            <person name="dePamphilis C."/>
            <person name="Albert V.A."/>
            <person name="Aono N."/>
            <person name="Aoyama T."/>
            <person name="Ambrose B.A."/>
            <person name="Ashton N.W."/>
            <person name="Axtell M.J."/>
            <person name="Barker E."/>
            <person name="Barker M.S."/>
            <person name="Bennetzen J.L."/>
            <person name="Bonawitz N.D."/>
            <person name="Chapple C."/>
            <person name="Cheng C."/>
            <person name="Correa L.G."/>
            <person name="Dacre M."/>
            <person name="DeBarry J."/>
            <person name="Dreyer I."/>
            <person name="Elias M."/>
            <person name="Engstrom E.M."/>
            <person name="Estelle M."/>
            <person name="Feng L."/>
            <person name="Finet C."/>
            <person name="Floyd S.K."/>
            <person name="Frommer W.B."/>
            <person name="Fujita T."/>
            <person name="Gramzow L."/>
            <person name="Gutensohn M."/>
            <person name="Harholt J."/>
            <person name="Hattori M."/>
            <person name="Heyl A."/>
            <person name="Hirai T."/>
            <person name="Hiwatashi Y."/>
            <person name="Ishikawa M."/>
            <person name="Iwata M."/>
            <person name="Karol K.G."/>
            <person name="Koehler B."/>
            <person name="Kolukisaoglu U."/>
            <person name="Kubo M."/>
            <person name="Kurata T."/>
            <person name="Lalonde S."/>
            <person name="Li K."/>
            <person name="Li Y."/>
            <person name="Litt A."/>
            <person name="Lyons E."/>
            <person name="Manning G."/>
            <person name="Maruyama T."/>
            <person name="Michael T.P."/>
            <person name="Mikami K."/>
            <person name="Miyazaki S."/>
            <person name="Morinaga S."/>
            <person name="Murata T."/>
            <person name="Mueller-Roeber B."/>
            <person name="Nelson D.R."/>
            <person name="Obara M."/>
            <person name="Oguri Y."/>
            <person name="Olmstead R.G."/>
            <person name="Onodera N."/>
            <person name="Petersen B.L."/>
            <person name="Pils B."/>
            <person name="Prigge M."/>
            <person name="Rensing S.A."/>
            <person name="Riano-Pachon D.M."/>
            <person name="Roberts A.W."/>
            <person name="Sato Y."/>
            <person name="Scheller H.V."/>
            <person name="Schulz B."/>
            <person name="Schulz C."/>
            <person name="Shakirov E.V."/>
            <person name="Shibagaki N."/>
            <person name="Shinohara N."/>
            <person name="Shippen D.E."/>
            <person name="Soerensen I."/>
            <person name="Sotooka R."/>
            <person name="Sugimoto N."/>
            <person name="Sugita M."/>
            <person name="Sumikawa N."/>
            <person name="Tanurdzic M."/>
            <person name="Theissen G."/>
            <person name="Ulvskov P."/>
            <person name="Wakazuki S."/>
            <person name="Weng J.K."/>
            <person name="Willats W.W."/>
            <person name="Wipf D."/>
            <person name="Wolf P.G."/>
            <person name="Yang L."/>
            <person name="Zimmer A.D."/>
            <person name="Zhu Q."/>
            <person name="Mitros T."/>
            <person name="Hellsten U."/>
            <person name="Loque D."/>
            <person name="Otillar R."/>
            <person name="Salamov A."/>
            <person name="Schmutz J."/>
            <person name="Shapiro H."/>
            <person name="Lindquist E."/>
            <person name="Lucas S."/>
            <person name="Rokhsar D."/>
            <person name="Grigoriev I.V."/>
        </authorList>
    </citation>
    <scope>NUCLEOTIDE SEQUENCE [LARGE SCALE GENOMIC DNA]</scope>
</reference>
<dbReference type="InParanoid" id="D8SY96"/>
<dbReference type="HOGENOM" id="CLU_047771_0_0_1"/>
<organism evidence="2">
    <name type="scientific">Selaginella moellendorffii</name>
    <name type="common">Spikemoss</name>
    <dbReference type="NCBI Taxonomy" id="88036"/>
    <lineage>
        <taxon>Eukaryota</taxon>
        <taxon>Viridiplantae</taxon>
        <taxon>Streptophyta</taxon>
        <taxon>Embryophyta</taxon>
        <taxon>Tracheophyta</taxon>
        <taxon>Lycopodiopsida</taxon>
        <taxon>Selaginellales</taxon>
        <taxon>Selaginellaceae</taxon>
        <taxon>Selaginella</taxon>
    </lineage>
</organism>
<dbReference type="OrthoDB" id="59470at2759"/>
<dbReference type="Pfam" id="PF01063">
    <property type="entry name" value="Aminotran_4"/>
    <property type="match status" value="1"/>
</dbReference>
<protein>
    <submittedName>
        <fullName evidence="1">Uncharacterized protein</fullName>
    </submittedName>
</protein>
<dbReference type="Gene3D" id="3.30.470.10">
    <property type="match status" value="1"/>
</dbReference>
<dbReference type="InterPro" id="IPR001544">
    <property type="entry name" value="Aminotrans_IV"/>
</dbReference>
<dbReference type="PANTHER" id="PTHR47703">
    <property type="entry name" value="D-AMINOACID AMINOTRANSFERASE-LIKE PLP-DEPENDENT ENZYMES SUPERFAMILY PROTEIN"/>
    <property type="match status" value="1"/>
</dbReference>
<dbReference type="KEGG" id="smo:SELMODRAFT_427024"/>
<dbReference type="SUPFAM" id="SSF56752">
    <property type="entry name" value="D-aminoacid aminotransferase-like PLP-dependent enzymes"/>
    <property type="match status" value="1"/>
</dbReference>
<dbReference type="GO" id="GO:0003824">
    <property type="term" value="F:catalytic activity"/>
    <property type="evidence" value="ECO:0007669"/>
    <property type="project" value="InterPro"/>
</dbReference>
<dbReference type="eggNOG" id="ENOG502QREQ">
    <property type="taxonomic scope" value="Eukaryota"/>
</dbReference>
<dbReference type="Gene3D" id="3.20.10.10">
    <property type="entry name" value="D-amino Acid Aminotransferase, subunit A, domain 2"/>
    <property type="match status" value="1"/>
</dbReference>
<dbReference type="InterPro" id="IPR043132">
    <property type="entry name" value="BCAT-like_C"/>
</dbReference>
<dbReference type="OMA" id="TFLFWER"/>
<keyword evidence="2" id="KW-1185">Reference proteome</keyword>
<dbReference type="AlphaFoldDB" id="D8SY96"/>
<dbReference type="Gramene" id="EFJ10753">
    <property type="protein sequence ID" value="EFJ10753"/>
    <property type="gene ID" value="SELMODRAFT_427024"/>
</dbReference>
<dbReference type="InterPro" id="IPR043131">
    <property type="entry name" value="BCAT-like_N"/>
</dbReference>
<evidence type="ECO:0000313" key="2">
    <source>
        <dbReference type="Proteomes" id="UP000001514"/>
    </source>
</evidence>
<sequence length="305" mass="33705">MASGWRLLVQNGALQEHDPGQVTSFLRSHPEGAFTVTRTADRGARLLLWERHLARLAQSLRLLRTRTFSPSPSSHSFPELLNPSLRAGLGEALKRRSEKEEVAVTVHLRHSDERSLDVSVHISSFVPAIVVNTASVAVMGPSRPLPLAKSSQWVSARQVLEQCKPENTTEVVLSNDGQHLLEGSISNFFVVLSSDGRVTVQTAALENGVLPGTIRQLVIEICNDTSIPVSETSPSWDERSSWKEAFVTNSLSLIQPVRSIKMPVPWNANFDPKQWSQSSWQPLHLMTNGDVTQMLQVGVARCLKL</sequence>
<dbReference type="FunCoup" id="D8SY96">
    <property type="interactions" value="734"/>
</dbReference>
<dbReference type="Proteomes" id="UP000001514">
    <property type="component" value="Unassembled WGS sequence"/>
</dbReference>
<dbReference type="PANTHER" id="PTHR47703:SF2">
    <property type="entry name" value="D-AMINOACID AMINOTRANSFERASE-LIKE PLP-DEPENDENT ENZYMES SUPERFAMILY PROTEIN"/>
    <property type="match status" value="1"/>
</dbReference>
<gene>
    <name evidence="1" type="ORF">SELMODRAFT_427024</name>
</gene>
<accession>D8SY96</accession>
<name>D8SY96_SELML</name>
<dbReference type="InterPro" id="IPR036038">
    <property type="entry name" value="Aminotransferase-like"/>
</dbReference>
<dbReference type="CDD" id="cd00449">
    <property type="entry name" value="PLPDE_IV"/>
    <property type="match status" value="1"/>
</dbReference>
<evidence type="ECO:0000313" key="1">
    <source>
        <dbReference type="EMBL" id="EFJ10753.1"/>
    </source>
</evidence>
<proteinExistence type="predicted"/>